<dbReference type="Pfam" id="PF05272">
    <property type="entry name" value="VapE-like_dom"/>
    <property type="match status" value="1"/>
</dbReference>
<accession>A0A2W5RWT8</accession>
<feature type="region of interest" description="Disordered" evidence="1">
    <location>
        <begin position="382"/>
        <end position="441"/>
    </location>
</feature>
<dbReference type="Proteomes" id="UP000248975">
    <property type="component" value="Unassembled WGS sequence"/>
</dbReference>
<proteinExistence type="predicted"/>
<comment type="caution">
    <text evidence="3">The sequence shown here is derived from an EMBL/GenBank/DDBJ whole genome shotgun (WGS) entry which is preliminary data.</text>
</comment>
<dbReference type="InterPro" id="IPR007936">
    <property type="entry name" value="VapE-like_dom"/>
</dbReference>
<dbReference type="PANTHER" id="PTHR34985:SF1">
    <property type="entry name" value="SLR0554 PROTEIN"/>
    <property type="match status" value="1"/>
</dbReference>
<dbReference type="AlphaFoldDB" id="A0A2W5RWT8"/>
<evidence type="ECO:0000256" key="1">
    <source>
        <dbReference type="SAM" id="MobiDB-lite"/>
    </source>
</evidence>
<name>A0A2W5RWT8_CERSP</name>
<protein>
    <recommendedName>
        <fullName evidence="2">Virulence-associated protein E-like domain-containing protein</fullName>
    </recommendedName>
</protein>
<dbReference type="PANTHER" id="PTHR34985">
    <property type="entry name" value="SLR0554 PROTEIN"/>
    <property type="match status" value="1"/>
</dbReference>
<evidence type="ECO:0000313" key="4">
    <source>
        <dbReference type="Proteomes" id="UP000248975"/>
    </source>
</evidence>
<evidence type="ECO:0000259" key="2">
    <source>
        <dbReference type="Pfam" id="PF05272"/>
    </source>
</evidence>
<evidence type="ECO:0000313" key="3">
    <source>
        <dbReference type="EMBL" id="PZQ95138.1"/>
    </source>
</evidence>
<gene>
    <name evidence="3" type="ORF">DI533_20010</name>
</gene>
<feature type="compositionally biased region" description="Acidic residues" evidence="1">
    <location>
        <begin position="407"/>
        <end position="419"/>
    </location>
</feature>
<sequence length="904" mass="103852">MKLRPDEMQVRFSTGKSKNLGRAKNTVLSWPEFKKRFKNPGVSPEKFARYQKMSQQEQGEAKSFAGWFFRTQVTENEKGKTQRTAKSGQASDIVTYDFDYATPEFLDQIEEGLVAWDIPYIAFTTRSHTPEKPRLRIIVLMDSPVSNDLYPAVSRILAQRFFDPEMVMVDKVSFRRAQMMFFPTRSVDQEFRFFENKGSTPFDWNAMLDDFEKTADWRVITNLPKAAGEQVRETAEKAENPLEKKGIVGNFCRAYPNIIDAYDKYIPGLYVPTDENSEKPRYTYTQGHSVSGMVVEDDGLFTFSHHGSDPTSDMLVNAFDGIRIHLFGDLDNGIDPDTPMKERPSFKAMRDHIEDDPLYRAQQAQEKYDLHAMFDDIMEDGEYQNESDDEDEEDLVGDIGGQREPDIDQDPEDDDDDLVGDPNKRKHPEQPKPKARKSKWVSPEKGWHLNLEINAAGKFENNLSNAGQIIQSDPRTGPCVEYNIFLNETVTRRPIMSKMKAIPVIPINDKISGDVWQDTHSNALRFLLEAPNGPGKPGWGLKVSDRDLDAAIDMAGRHYPFHPVREMLESGSWDGLARAESMFIRYLGCPDHPYYRETCRKFLIAAVARVYEPGHKFDFVPILEGFQGKRKSTFIRILAMDWFEELKGSFGDEKRLVEQMMGAWILELPELSAVTRSIIEEIKAFISASHSTVRLSYGRRSKRFDRQCVFMGSTNEAEYLIDHTGNRRWWPIFCSVVEIDTEGLKKEVQQIWYEAVVMYREMRAEQPHGDLPLYLTDPASVKLALELQEDRRQQTDTDVWGGIIQNWLDTPVEPEAFDEPGESRVWHMRTCVGQLWKEALGQTNRMSRTDMLSVGKAIRKIGWTPDAKVSRFGEYGVTKTFTRPEGDLDRVKAEWAESDIDSLI</sequence>
<organism evidence="3 4">
    <name type="scientific">Cereibacter sphaeroides</name>
    <name type="common">Rhodobacter sphaeroides</name>
    <dbReference type="NCBI Taxonomy" id="1063"/>
    <lineage>
        <taxon>Bacteria</taxon>
        <taxon>Pseudomonadati</taxon>
        <taxon>Pseudomonadota</taxon>
        <taxon>Alphaproteobacteria</taxon>
        <taxon>Rhodobacterales</taxon>
        <taxon>Paracoccaceae</taxon>
        <taxon>Cereibacter</taxon>
    </lineage>
</organism>
<dbReference type="EMBL" id="QFQS01000009">
    <property type="protein sequence ID" value="PZQ95138.1"/>
    <property type="molecule type" value="Genomic_DNA"/>
</dbReference>
<reference evidence="3 4" key="1">
    <citation type="submission" date="2017-08" db="EMBL/GenBank/DDBJ databases">
        <title>Infants hospitalized years apart are colonized by the same room-sourced microbial strains.</title>
        <authorList>
            <person name="Brooks B."/>
            <person name="Olm M.R."/>
            <person name="Firek B.A."/>
            <person name="Baker R."/>
            <person name="Thomas B.C."/>
            <person name="Morowitz M.J."/>
            <person name="Banfield J.F."/>
        </authorList>
    </citation>
    <scope>NUCLEOTIDE SEQUENCE [LARGE SCALE GENOMIC DNA]</scope>
    <source>
        <strain evidence="3">S2_003_000_R2_11</strain>
    </source>
</reference>
<feature type="compositionally biased region" description="Acidic residues" evidence="1">
    <location>
        <begin position="382"/>
        <end position="396"/>
    </location>
</feature>
<feature type="domain" description="Virulence-associated protein E-like" evidence="2">
    <location>
        <begin position="568"/>
        <end position="764"/>
    </location>
</feature>